<name>A0A9D3MJT3_ANGAN</name>
<evidence type="ECO:0000313" key="3">
    <source>
        <dbReference type="Proteomes" id="UP001044222"/>
    </source>
</evidence>
<proteinExistence type="predicted"/>
<feature type="region of interest" description="Disordered" evidence="1">
    <location>
        <begin position="1"/>
        <end position="22"/>
    </location>
</feature>
<comment type="caution">
    <text evidence="2">The sequence shown here is derived from an EMBL/GenBank/DDBJ whole genome shotgun (WGS) entry which is preliminary data.</text>
</comment>
<reference evidence="2" key="1">
    <citation type="submission" date="2021-01" db="EMBL/GenBank/DDBJ databases">
        <title>A chromosome-scale assembly of European eel, Anguilla anguilla.</title>
        <authorList>
            <person name="Henkel C."/>
            <person name="Jong-Raadsen S.A."/>
            <person name="Dufour S."/>
            <person name="Weltzien F.-A."/>
            <person name="Palstra A.P."/>
            <person name="Pelster B."/>
            <person name="Spaink H.P."/>
            <person name="Van Den Thillart G.E."/>
            <person name="Jansen H."/>
            <person name="Zahm M."/>
            <person name="Klopp C."/>
            <person name="Cedric C."/>
            <person name="Louis A."/>
            <person name="Berthelot C."/>
            <person name="Parey E."/>
            <person name="Roest Crollius H."/>
            <person name="Montfort J."/>
            <person name="Robinson-Rechavi M."/>
            <person name="Bucao C."/>
            <person name="Bouchez O."/>
            <person name="Gislard M."/>
            <person name="Lluch J."/>
            <person name="Milhes M."/>
            <person name="Lampietro C."/>
            <person name="Lopez Roques C."/>
            <person name="Donnadieu C."/>
            <person name="Braasch I."/>
            <person name="Desvignes T."/>
            <person name="Postlethwait J."/>
            <person name="Bobe J."/>
            <person name="Guiguen Y."/>
            <person name="Dirks R."/>
        </authorList>
    </citation>
    <scope>NUCLEOTIDE SEQUENCE</scope>
    <source>
        <strain evidence="2">Tag_6206</strain>
        <tissue evidence="2">Liver</tissue>
    </source>
</reference>
<dbReference type="Proteomes" id="UP001044222">
    <property type="component" value="Unassembled WGS sequence"/>
</dbReference>
<evidence type="ECO:0000313" key="2">
    <source>
        <dbReference type="EMBL" id="KAG5850216.1"/>
    </source>
</evidence>
<evidence type="ECO:0000256" key="1">
    <source>
        <dbReference type="SAM" id="MobiDB-lite"/>
    </source>
</evidence>
<keyword evidence="3" id="KW-1185">Reference proteome</keyword>
<organism evidence="2 3">
    <name type="scientific">Anguilla anguilla</name>
    <name type="common">European freshwater eel</name>
    <name type="synonym">Muraena anguilla</name>
    <dbReference type="NCBI Taxonomy" id="7936"/>
    <lineage>
        <taxon>Eukaryota</taxon>
        <taxon>Metazoa</taxon>
        <taxon>Chordata</taxon>
        <taxon>Craniata</taxon>
        <taxon>Vertebrata</taxon>
        <taxon>Euteleostomi</taxon>
        <taxon>Actinopterygii</taxon>
        <taxon>Neopterygii</taxon>
        <taxon>Teleostei</taxon>
        <taxon>Anguilliformes</taxon>
        <taxon>Anguillidae</taxon>
        <taxon>Anguilla</taxon>
    </lineage>
</organism>
<accession>A0A9D3MJT3</accession>
<dbReference type="AlphaFoldDB" id="A0A9D3MJT3"/>
<dbReference type="EMBL" id="JAFIRN010000004">
    <property type="protein sequence ID" value="KAG5850216.1"/>
    <property type="molecule type" value="Genomic_DNA"/>
</dbReference>
<protein>
    <submittedName>
        <fullName evidence="2">Uncharacterized protein</fullName>
    </submittedName>
</protein>
<gene>
    <name evidence="2" type="ORF">ANANG_G00079890</name>
</gene>
<sequence length="139" mass="15584">MEEAMIHTAHSQHGTHGKAKLPNFTEDVNWQGLEDLYSVNDSLYDNRPDYSPSLDDWTNFQKDGSPRDSWAQQLEEGLDGDGLIFSGNGFTELETRHDFLLRSSSTLQADLPPPAAGPTTRTKRTFSRPRATSPSPHRL</sequence>
<feature type="region of interest" description="Disordered" evidence="1">
    <location>
        <begin position="104"/>
        <end position="139"/>
    </location>
</feature>
<feature type="compositionally biased region" description="Polar residues" evidence="1">
    <location>
        <begin position="130"/>
        <end position="139"/>
    </location>
</feature>